<evidence type="ECO:0008006" key="2">
    <source>
        <dbReference type="Google" id="ProtNLM"/>
    </source>
</evidence>
<comment type="caution">
    <text evidence="1">The sequence shown here is derived from an EMBL/GenBank/DDBJ whole genome shotgun (WGS) entry which is preliminary data.</text>
</comment>
<name>X1ALM4_9ZZZZ</name>
<sequence length="252" mass="29181">TSIGGHLFKGQFYTITPKLNINIIENRILRETLRYLLGFNLDEDYVTKINSLLHHFRNVDDLNNISQRTFDLISIHSLNEHYKEALTYSRLLLLGLGLKMEHGEVPTYSFWLGMDYLFEEFVNMMVQEAVPNYIVRYQPEYYFYSQPEGQPRIMIKPDSVIVDDGPSFIFDAKWKTDTTRSDLFQILAYAHALNSDSVLVTPTDGPFQSICYEIGGTKIYKVSINTSWNSIEDFNGAKSDFANWVNSVILRE</sequence>
<dbReference type="Pfam" id="PF10117">
    <property type="entry name" value="McrBC"/>
    <property type="match status" value="1"/>
</dbReference>
<accession>X1ALM4</accession>
<gene>
    <name evidence="1" type="ORF">S01H4_24169</name>
</gene>
<dbReference type="PANTHER" id="PTHR38733">
    <property type="entry name" value="PROTEIN MCRC"/>
    <property type="match status" value="1"/>
</dbReference>
<reference evidence="1" key="1">
    <citation type="journal article" date="2014" name="Front. Microbiol.">
        <title>High frequency of phylogenetically diverse reductive dehalogenase-homologous genes in deep subseafloor sedimentary metagenomes.</title>
        <authorList>
            <person name="Kawai M."/>
            <person name="Futagami T."/>
            <person name="Toyoda A."/>
            <person name="Takaki Y."/>
            <person name="Nishi S."/>
            <person name="Hori S."/>
            <person name="Arai W."/>
            <person name="Tsubouchi T."/>
            <person name="Morono Y."/>
            <person name="Uchiyama I."/>
            <person name="Ito T."/>
            <person name="Fujiyama A."/>
            <person name="Inagaki F."/>
            <person name="Takami H."/>
        </authorList>
    </citation>
    <scope>NUCLEOTIDE SEQUENCE</scope>
    <source>
        <strain evidence="1">Expedition CK06-06</strain>
    </source>
</reference>
<dbReference type="InterPro" id="IPR019292">
    <property type="entry name" value="McrC"/>
</dbReference>
<feature type="non-terminal residue" evidence="1">
    <location>
        <position position="1"/>
    </location>
</feature>
<protein>
    <recommendedName>
        <fullName evidence="2">Restriction endonuclease</fullName>
    </recommendedName>
</protein>
<dbReference type="AlphaFoldDB" id="X1ALM4"/>
<dbReference type="PANTHER" id="PTHR38733:SF1">
    <property type="entry name" value="TYPE IV METHYL-DIRECTED RESTRICTION ENZYME ECOKMCRBC"/>
    <property type="match status" value="1"/>
</dbReference>
<evidence type="ECO:0000313" key="1">
    <source>
        <dbReference type="EMBL" id="GAG83540.1"/>
    </source>
</evidence>
<proteinExistence type="predicted"/>
<organism evidence="1">
    <name type="scientific">marine sediment metagenome</name>
    <dbReference type="NCBI Taxonomy" id="412755"/>
    <lineage>
        <taxon>unclassified sequences</taxon>
        <taxon>metagenomes</taxon>
        <taxon>ecological metagenomes</taxon>
    </lineage>
</organism>
<dbReference type="EMBL" id="BART01011319">
    <property type="protein sequence ID" value="GAG83540.1"/>
    <property type="molecule type" value="Genomic_DNA"/>
</dbReference>